<accession>A0A5C4NB78</accession>
<gene>
    <name evidence="2" type="ORF">FHG71_13005</name>
</gene>
<reference evidence="2 3" key="1">
    <citation type="submission" date="2019-06" db="EMBL/GenBank/DDBJ databases">
        <authorList>
            <person name="Jiang L."/>
        </authorList>
    </citation>
    <scope>NUCLEOTIDE SEQUENCE [LARGE SCALE GENOMIC DNA]</scope>
    <source>
        <strain evidence="2 3">YIM 48858</strain>
    </source>
</reference>
<keyword evidence="3" id="KW-1185">Reference proteome</keyword>
<evidence type="ECO:0000313" key="3">
    <source>
        <dbReference type="Proteomes" id="UP000305709"/>
    </source>
</evidence>
<evidence type="ECO:0000256" key="1">
    <source>
        <dbReference type="SAM" id="Phobius"/>
    </source>
</evidence>
<dbReference type="OrthoDB" id="7848545at2"/>
<keyword evidence="1" id="KW-1133">Transmembrane helix</keyword>
<organism evidence="2 3">
    <name type="scientific">Rubellimicrobium roseum</name>
    <dbReference type="NCBI Taxonomy" id="687525"/>
    <lineage>
        <taxon>Bacteria</taxon>
        <taxon>Pseudomonadati</taxon>
        <taxon>Pseudomonadota</taxon>
        <taxon>Alphaproteobacteria</taxon>
        <taxon>Rhodobacterales</taxon>
        <taxon>Roseobacteraceae</taxon>
        <taxon>Rubellimicrobium</taxon>
    </lineage>
</organism>
<dbReference type="InterPro" id="IPR013424">
    <property type="entry name" value="Ice-binding_C"/>
</dbReference>
<sequence>MGYGAIVDFTFGPESHSLFTGFLKISEVTFNNRATSALESVDVWGGRKGVFVKLGTLTNRAAVGELALDGVFDTLRLADTTFVPRGSSSGGYDVDQIAVAAVPVPAAGFLLLSGLAGFSVLRRRRQDVSTLPR</sequence>
<dbReference type="NCBIfam" id="TIGR03370">
    <property type="entry name" value="VPLPA-CTERM"/>
    <property type="match status" value="1"/>
</dbReference>
<name>A0A5C4NB78_9RHOB</name>
<keyword evidence="1" id="KW-0472">Membrane</keyword>
<comment type="caution">
    <text evidence="2">The sequence shown here is derived from an EMBL/GenBank/DDBJ whole genome shotgun (WGS) entry which is preliminary data.</text>
</comment>
<protein>
    <submittedName>
        <fullName evidence="2">VPLPA-CTERM sorting domain-containing protein</fullName>
    </submittedName>
</protein>
<dbReference type="AlphaFoldDB" id="A0A5C4NB78"/>
<keyword evidence="1" id="KW-0812">Transmembrane</keyword>
<dbReference type="RefSeq" id="WP_139082121.1">
    <property type="nucleotide sequence ID" value="NZ_VDFV01000018.1"/>
</dbReference>
<evidence type="ECO:0000313" key="2">
    <source>
        <dbReference type="EMBL" id="TNC70689.1"/>
    </source>
</evidence>
<proteinExistence type="predicted"/>
<feature type="transmembrane region" description="Helical" evidence="1">
    <location>
        <begin position="97"/>
        <end position="121"/>
    </location>
</feature>
<dbReference type="InterPro" id="IPR022472">
    <property type="entry name" value="VPLPA-CTERM"/>
</dbReference>
<dbReference type="Proteomes" id="UP000305709">
    <property type="component" value="Unassembled WGS sequence"/>
</dbReference>
<dbReference type="EMBL" id="VDFV01000018">
    <property type="protein sequence ID" value="TNC70689.1"/>
    <property type="molecule type" value="Genomic_DNA"/>
</dbReference>
<dbReference type="NCBIfam" id="TIGR02595">
    <property type="entry name" value="PEP_CTERM"/>
    <property type="match status" value="1"/>
</dbReference>